<feature type="binding site" evidence="6">
    <location>
        <position position="208"/>
    </location>
    <ligand>
        <name>pyruvate</name>
        <dbReference type="ChEBI" id="CHEBI:15361"/>
    </ligand>
</feature>
<dbReference type="GO" id="GO:0044281">
    <property type="term" value="P:small molecule metabolic process"/>
    <property type="evidence" value="ECO:0007669"/>
    <property type="project" value="UniProtKB-ARBA"/>
</dbReference>
<evidence type="ECO:0000313" key="7">
    <source>
        <dbReference type="EMBL" id="AEI43421.1"/>
    </source>
</evidence>
<evidence type="ECO:0000256" key="2">
    <source>
        <dbReference type="ARBA" id="ARBA00023239"/>
    </source>
</evidence>
<dbReference type="HOGENOM" id="CLU_049343_5_1_9"/>
<dbReference type="InterPro" id="IPR013785">
    <property type="entry name" value="Aldolase_TIM"/>
</dbReference>
<reference evidence="8" key="1">
    <citation type="submission" date="2011-06" db="EMBL/GenBank/DDBJ databases">
        <title>Complete genome sequence of Paenibacillus mucilaginosus KNP414.</title>
        <authorList>
            <person name="Wang J."/>
            <person name="Hu S."/>
            <person name="Hu X."/>
            <person name="Zhang B."/>
            <person name="Dong D."/>
            <person name="Zhang S."/>
            <person name="Zhao K."/>
            <person name="Wu D."/>
        </authorList>
    </citation>
    <scope>NUCLEOTIDE SEQUENCE [LARGE SCALE GENOMIC DNA]</scope>
    <source>
        <strain evidence="8">KNP414</strain>
    </source>
</reference>
<dbReference type="GO" id="GO:0008840">
    <property type="term" value="F:4-hydroxy-tetrahydrodipicolinate synthase activity"/>
    <property type="evidence" value="ECO:0007669"/>
    <property type="project" value="TreeGrafter"/>
</dbReference>
<sequence length="316" mass="34155">MDTSWIRGVIPPIVTPIDEEECVEEKSLRGVVEHVLAGGVHGILSMGSNGEFYGLDHEQQERAVRITVDQTAGRVPVYMGIGAISTKECVLLARRAEAVGVQAITILPPMFLTPTEEELYRHFRTIAEATSLPVLLYNNPDRVGSNISVNLLERLAGIPNLAGVKDSSGDMTLTAEYLRRTRGSSFRVMAGRDVMILSSLVYGAVGCVASTANIVPSLVVEIYDRYMAGDLEGALEAQFRLAPLRMAFNLASFPVVTKEAMNLIGVPVGASILPNTAATELNRSKLRAILMEMGALREESPALQPPSYGVEEGTVR</sequence>
<dbReference type="SUPFAM" id="SSF51569">
    <property type="entry name" value="Aldolase"/>
    <property type="match status" value="1"/>
</dbReference>
<evidence type="ECO:0000313" key="8">
    <source>
        <dbReference type="Proteomes" id="UP000006620"/>
    </source>
</evidence>
<evidence type="ECO:0000256" key="3">
    <source>
        <dbReference type="ARBA" id="ARBA00023270"/>
    </source>
</evidence>
<feature type="active site" description="Schiff-base intermediate with substrate" evidence="5">
    <location>
        <position position="165"/>
    </location>
</feature>
<dbReference type="Pfam" id="PF00701">
    <property type="entry name" value="DHDPS"/>
    <property type="match status" value="1"/>
</dbReference>
<dbReference type="SMART" id="SM01130">
    <property type="entry name" value="DHDPS"/>
    <property type="match status" value="1"/>
</dbReference>
<dbReference type="AlphaFoldDB" id="F8FJU0"/>
<dbReference type="InterPro" id="IPR002220">
    <property type="entry name" value="DapA-like"/>
</dbReference>
<proteinExistence type="inferred from homology"/>
<reference evidence="7 8" key="2">
    <citation type="journal article" date="2013" name="Genome Announc.">
        <title>Genome Sequence of Growth-Improving Paenibacillus mucilaginosus Strain KNP414.</title>
        <authorList>
            <person name="Lu J.J."/>
            <person name="Wang J.F."/>
            <person name="Hu X.F."/>
        </authorList>
    </citation>
    <scope>NUCLEOTIDE SEQUENCE [LARGE SCALE GENOMIC DNA]</scope>
    <source>
        <strain evidence="7 8">KNP414</strain>
    </source>
</reference>
<feature type="active site" description="Proton donor/acceptor" evidence="5">
    <location>
        <position position="137"/>
    </location>
</feature>
<evidence type="ECO:0000256" key="5">
    <source>
        <dbReference type="PIRSR" id="PIRSR001365-1"/>
    </source>
</evidence>
<gene>
    <name evidence="7" type="ordered locus">KNP414_04896</name>
</gene>
<dbReference type="KEGG" id="pms:KNP414_04896"/>
<dbReference type="PANTHER" id="PTHR12128">
    <property type="entry name" value="DIHYDRODIPICOLINATE SYNTHASE"/>
    <property type="match status" value="1"/>
</dbReference>
<organism evidence="7 8">
    <name type="scientific">Paenibacillus mucilaginosus (strain KNP414)</name>
    <dbReference type="NCBI Taxonomy" id="1036673"/>
    <lineage>
        <taxon>Bacteria</taxon>
        <taxon>Bacillati</taxon>
        <taxon>Bacillota</taxon>
        <taxon>Bacilli</taxon>
        <taxon>Bacillales</taxon>
        <taxon>Paenibacillaceae</taxon>
        <taxon>Paenibacillus</taxon>
    </lineage>
</organism>
<dbReference type="EMBL" id="CP002869">
    <property type="protein sequence ID" value="AEI43421.1"/>
    <property type="molecule type" value="Genomic_DNA"/>
</dbReference>
<dbReference type="InterPro" id="IPR020625">
    <property type="entry name" value="Schiff_base-form_aldolases_AS"/>
</dbReference>
<dbReference type="PATRIC" id="fig|1036673.3.peg.4512"/>
<accession>F8FJU0</accession>
<keyword evidence="2 4" id="KW-0456">Lyase</keyword>
<comment type="similarity">
    <text evidence="1 4">Belongs to the DapA family.</text>
</comment>
<dbReference type="PROSITE" id="PS00666">
    <property type="entry name" value="DHDPS_2"/>
    <property type="match status" value="1"/>
</dbReference>
<evidence type="ECO:0000256" key="4">
    <source>
        <dbReference type="PIRNR" id="PIRNR001365"/>
    </source>
</evidence>
<evidence type="ECO:0000256" key="1">
    <source>
        <dbReference type="ARBA" id="ARBA00007592"/>
    </source>
</evidence>
<dbReference type="Gene3D" id="3.20.20.70">
    <property type="entry name" value="Aldolase class I"/>
    <property type="match status" value="1"/>
</dbReference>
<dbReference type="PIRSF" id="PIRSF001365">
    <property type="entry name" value="DHDPS"/>
    <property type="match status" value="1"/>
</dbReference>
<dbReference type="RefSeq" id="WP_013918574.1">
    <property type="nucleotide sequence ID" value="NC_015690.1"/>
</dbReference>
<protein>
    <submittedName>
        <fullName evidence="7">Dihydrodipicolinate synthase</fullName>
    </submittedName>
</protein>
<evidence type="ECO:0000256" key="6">
    <source>
        <dbReference type="PIRSR" id="PIRSR001365-2"/>
    </source>
</evidence>
<dbReference type="CDD" id="cd00408">
    <property type="entry name" value="DHDPS-like"/>
    <property type="match status" value="1"/>
</dbReference>
<name>F8FJU0_PAEMK</name>
<dbReference type="Proteomes" id="UP000006620">
    <property type="component" value="Chromosome"/>
</dbReference>
<dbReference type="PANTHER" id="PTHR12128:SF66">
    <property type="entry name" value="4-HYDROXY-2-OXOGLUTARATE ALDOLASE, MITOCHONDRIAL"/>
    <property type="match status" value="1"/>
</dbReference>
<dbReference type="PRINTS" id="PR00146">
    <property type="entry name" value="DHPICSNTHASE"/>
</dbReference>
<keyword evidence="3" id="KW-0704">Schiff base</keyword>